<feature type="compositionally biased region" description="Basic and acidic residues" evidence="3">
    <location>
        <begin position="90"/>
        <end position="104"/>
    </location>
</feature>
<organism evidence="7 8">
    <name type="scientific">Thalassiosira oceanica</name>
    <name type="common">Marine diatom</name>
    <dbReference type="NCBI Taxonomy" id="159749"/>
    <lineage>
        <taxon>Eukaryota</taxon>
        <taxon>Sar</taxon>
        <taxon>Stramenopiles</taxon>
        <taxon>Ochrophyta</taxon>
        <taxon>Bacillariophyta</taxon>
        <taxon>Coscinodiscophyceae</taxon>
        <taxon>Thalassiosirophycidae</taxon>
        <taxon>Thalassiosirales</taxon>
        <taxon>Thalassiosiraceae</taxon>
        <taxon>Thalassiosira</taxon>
    </lineage>
</organism>
<protein>
    <recommendedName>
        <fullName evidence="9">Glycosyltransferase 2-like domain-containing protein</fullName>
    </recommendedName>
</protein>
<dbReference type="Pfam" id="PF00535">
    <property type="entry name" value="Glycos_transf_2"/>
    <property type="match status" value="2"/>
</dbReference>
<feature type="transmembrane region" description="Helical" evidence="4">
    <location>
        <begin position="29"/>
        <end position="46"/>
    </location>
</feature>
<feature type="compositionally biased region" description="Basic and acidic residues" evidence="3">
    <location>
        <begin position="760"/>
        <end position="772"/>
    </location>
</feature>
<accession>K0S3S8</accession>
<evidence type="ECO:0000313" key="7">
    <source>
        <dbReference type="EMBL" id="EJK59514.1"/>
    </source>
</evidence>
<dbReference type="EMBL" id="AGNL01022760">
    <property type="protein sequence ID" value="EJK59514.1"/>
    <property type="molecule type" value="Genomic_DNA"/>
</dbReference>
<gene>
    <name evidence="7" type="ORF">THAOC_20249</name>
</gene>
<evidence type="ECO:0000256" key="4">
    <source>
        <dbReference type="SAM" id="Phobius"/>
    </source>
</evidence>
<evidence type="ECO:0000259" key="6">
    <source>
        <dbReference type="Pfam" id="PF02709"/>
    </source>
</evidence>
<dbReference type="SUPFAM" id="SSF53448">
    <property type="entry name" value="Nucleotide-diphospho-sugar transferases"/>
    <property type="match status" value="2"/>
</dbReference>
<keyword evidence="1" id="KW-0808">Transferase</keyword>
<dbReference type="Proteomes" id="UP000266841">
    <property type="component" value="Unassembled WGS sequence"/>
</dbReference>
<feature type="region of interest" description="Disordered" evidence="3">
    <location>
        <begin position="1"/>
        <end position="24"/>
    </location>
</feature>
<evidence type="ECO:0000256" key="3">
    <source>
        <dbReference type="SAM" id="MobiDB-lite"/>
    </source>
</evidence>
<dbReference type="eggNOG" id="KOG3737">
    <property type="taxonomic scope" value="Eukaryota"/>
</dbReference>
<evidence type="ECO:0000313" key="8">
    <source>
        <dbReference type="Proteomes" id="UP000266841"/>
    </source>
</evidence>
<dbReference type="Gene3D" id="3.90.550.10">
    <property type="entry name" value="Spore Coat Polysaccharide Biosynthesis Protein SpsA, Chain A"/>
    <property type="match status" value="2"/>
</dbReference>
<comment type="caution">
    <text evidence="7">The sequence shown here is derived from an EMBL/GenBank/DDBJ whole genome shotgun (WGS) entry which is preliminary data.</text>
</comment>
<reference evidence="7 8" key="1">
    <citation type="journal article" date="2012" name="Genome Biol.">
        <title>Genome and low-iron response of an oceanic diatom adapted to chronic iron limitation.</title>
        <authorList>
            <person name="Lommer M."/>
            <person name="Specht M."/>
            <person name="Roy A.S."/>
            <person name="Kraemer L."/>
            <person name="Andreson R."/>
            <person name="Gutowska M.A."/>
            <person name="Wolf J."/>
            <person name="Bergner S.V."/>
            <person name="Schilhabel M.B."/>
            <person name="Klostermeier U.C."/>
            <person name="Beiko R.G."/>
            <person name="Rosenstiel P."/>
            <person name="Hippler M."/>
            <person name="Laroche J."/>
        </authorList>
    </citation>
    <scope>NUCLEOTIDE SEQUENCE [LARGE SCALE GENOMIC DNA]</scope>
    <source>
        <strain evidence="7 8">CCMP1005</strain>
    </source>
</reference>
<keyword evidence="2" id="KW-1015">Disulfide bond</keyword>
<dbReference type="InterPro" id="IPR029044">
    <property type="entry name" value="Nucleotide-diphossugar_trans"/>
</dbReference>
<dbReference type="Pfam" id="PF02709">
    <property type="entry name" value="Glyco_transf_7C"/>
    <property type="match status" value="2"/>
</dbReference>
<evidence type="ECO:0000256" key="1">
    <source>
        <dbReference type="ARBA" id="ARBA00022679"/>
    </source>
</evidence>
<feature type="domain" description="Galactosyltransferase C-terminal" evidence="6">
    <location>
        <begin position="476"/>
        <end position="546"/>
    </location>
</feature>
<dbReference type="GO" id="GO:0006493">
    <property type="term" value="P:protein O-linked glycosylation"/>
    <property type="evidence" value="ECO:0007669"/>
    <property type="project" value="TreeGrafter"/>
</dbReference>
<dbReference type="PANTHER" id="PTHR11675">
    <property type="entry name" value="N-ACETYLGALACTOSAMINYLTRANSFERASE"/>
    <property type="match status" value="1"/>
</dbReference>
<dbReference type="InterPro" id="IPR001173">
    <property type="entry name" value="Glyco_trans_2-like"/>
</dbReference>
<feature type="compositionally biased region" description="Acidic residues" evidence="3">
    <location>
        <begin position="128"/>
        <end position="154"/>
    </location>
</feature>
<dbReference type="GO" id="GO:0005794">
    <property type="term" value="C:Golgi apparatus"/>
    <property type="evidence" value="ECO:0007669"/>
    <property type="project" value="TreeGrafter"/>
</dbReference>
<feature type="domain" description="Galactosyltransferase C-terminal" evidence="6">
    <location>
        <begin position="960"/>
        <end position="1007"/>
    </location>
</feature>
<feature type="domain" description="Glycosyltransferase 2-like" evidence="5">
    <location>
        <begin position="283"/>
        <end position="423"/>
    </location>
</feature>
<name>K0S3S8_THAOC</name>
<feature type="region of interest" description="Disordered" evidence="3">
    <location>
        <begin position="747"/>
        <end position="776"/>
    </location>
</feature>
<dbReference type="PANTHER" id="PTHR11675:SF126">
    <property type="entry name" value="RICIN B LECTIN DOMAIN-CONTAINING PROTEIN"/>
    <property type="match status" value="1"/>
</dbReference>
<dbReference type="InterPro" id="IPR027791">
    <property type="entry name" value="Galactosyl_T_C"/>
</dbReference>
<keyword evidence="4" id="KW-1133">Transmembrane helix</keyword>
<evidence type="ECO:0000259" key="5">
    <source>
        <dbReference type="Pfam" id="PF00535"/>
    </source>
</evidence>
<evidence type="ECO:0008006" key="9">
    <source>
        <dbReference type="Google" id="ProtNLM"/>
    </source>
</evidence>
<keyword evidence="4" id="KW-0812">Transmembrane</keyword>
<feature type="domain" description="Glycosyltransferase 2-like" evidence="5">
    <location>
        <begin position="798"/>
        <end position="929"/>
    </location>
</feature>
<evidence type="ECO:0000256" key="2">
    <source>
        <dbReference type="ARBA" id="ARBA00023157"/>
    </source>
</evidence>
<sequence length="1293" mass="146003">MVAAARRGGRASLKQSGGRRSTNDSPKRLILLVAFSIGFGCMYLYSRALRAVSLGADYHRRQESQLAQRGPQRVPRAGGGGGGRLGGRKNAKDALKIHAAERRGQQQGKKFVPPPKHVVEPTTTEANESVEEEDDSGDDDGGGGDDDEAPEAEAEQPNPVQDFEPRAEEEESGGGLLGGVSNWLDHALQQDHHLEVSNNHILRPIADEPFGGEPPPTPAWWIENDPDDSFERTYLTQEEEKEYTFLRDLGSSGTLNKGRGMKHFFNPICHHYRFNETMIPTVSVIMTTQNEPDNWISISVESILARTPPHLLVEVIVVDDNGIPGKHDLPKNIRKNVDESEWDYIKSLSPKVKVIRHDNREGCARSRLSGAKVATGEVLMFVDSHIEMLSSTWYHHLAVPIIENPHTIAMQTIDVIDDLGTKDYGAGVGPLQYGIVNTEFWFSYQADRFGDYMESLHEDQYSKSELAARKKLKYLTEKPHPREPYETPFGPGSLFAIRADEFWRLGGYDEGLYVWGGENTEMAFKMWMCGGRMLMVPCSRVGHMYRQHKEKDGRGALTRWPPTLPREMTDRLGCAYKNGTYTGRFVVLKHPADNFTRITTRNNLRIMETWVGDHPAKKSYYKRLFGQETLKPEFQHFIDEWRSDPAAQKQVELRKKNKCHDFEWWDKYVMMRLTGRRQLTLDFHLNRHHPWHEDNKKYQKISCGNHKAKSCNLCPQGNGKDWCNGDCSWWDATSECIDEDELAKRRKAGRRTAGKGIKNKNLEPKKNPDKGVKRLPSRQRALLKEEGQVGAESKLTISVVLPCGFEHDYFVRTAESVFYETPAEILKEIVLVDDASDPPLEESWSKKDAAAFGVKYVRLDSPAGLIGAKQAGAEAATGDVIVFFDCHVKPAEDYWVPYVKAVEENYKRVVIPTITNLNVDTWEEFGRPSSSGGGMSKCYLTFDAEFKWTTDDTPYVPIMSGGLLAISKKWFFEIGGYDSSMKGWGGENLDQSLRIWTCGGEIVSAPESYVGKFEREDLSGSVMRLMLLHLAHMWRDGTAKTKAKYKVGAGDAVKNRARAVKAHLGAWFEKTLSFPSFNTWKNKELDVSSITDAFKHLGCENFEWYLNRFKNIYRDAGVLPDEIFQIEASGLEEQCIQLKRSGWTNYGSADEVIVKDCAGASPTSPSTVWWHKSNRLEDGSCCGGLRAWNTDQCIDGRSRKAGEKKVPSYTCDLDSGLETFLEKTLDDKEEYLLRIGKGKGDLCLSVGDEAMLTVVKCDSATTWRKRHPLTPIEYEYLSDESKKEFRLSSTQLQ</sequence>
<proteinExistence type="predicted"/>
<dbReference type="GO" id="GO:0004653">
    <property type="term" value="F:polypeptide N-acetylgalactosaminyltransferase activity"/>
    <property type="evidence" value="ECO:0007669"/>
    <property type="project" value="TreeGrafter"/>
</dbReference>
<dbReference type="eggNOG" id="KOG3736">
    <property type="taxonomic scope" value="Eukaryota"/>
</dbReference>
<keyword evidence="4" id="KW-0472">Membrane</keyword>
<keyword evidence="8" id="KW-1185">Reference proteome</keyword>
<feature type="region of interest" description="Disordered" evidence="3">
    <location>
        <begin position="63"/>
        <end position="178"/>
    </location>
</feature>
<dbReference type="OrthoDB" id="204847at2759"/>